<feature type="domain" description="DUF559" evidence="1">
    <location>
        <begin position="263"/>
        <end position="326"/>
    </location>
</feature>
<dbReference type="EMBL" id="FMCU01000001">
    <property type="protein sequence ID" value="SCE73059.1"/>
    <property type="molecule type" value="Genomic_DNA"/>
</dbReference>
<dbReference type="Proteomes" id="UP000198797">
    <property type="component" value="Unassembled WGS sequence"/>
</dbReference>
<evidence type="ECO:0000313" key="3">
    <source>
        <dbReference type="Proteomes" id="UP000198797"/>
    </source>
</evidence>
<dbReference type="RefSeq" id="WP_091238375.1">
    <property type="nucleotide sequence ID" value="NZ_FMCU01000001.1"/>
</dbReference>
<dbReference type="OrthoDB" id="570572at2"/>
<dbReference type="Pfam" id="PF04480">
    <property type="entry name" value="DUF559"/>
    <property type="match status" value="1"/>
</dbReference>
<dbReference type="STRING" id="121616.GA0070216_101624"/>
<keyword evidence="2" id="KW-0255">Endonuclease</keyword>
<evidence type="ECO:0000313" key="2">
    <source>
        <dbReference type="EMBL" id="SCE73059.1"/>
    </source>
</evidence>
<proteinExistence type="predicted"/>
<gene>
    <name evidence="2" type="ORF">GA0070216_101624</name>
</gene>
<organism evidence="2 3">
    <name type="scientific">Micromonospora matsumotoense</name>
    <dbReference type="NCBI Taxonomy" id="121616"/>
    <lineage>
        <taxon>Bacteria</taxon>
        <taxon>Bacillati</taxon>
        <taxon>Actinomycetota</taxon>
        <taxon>Actinomycetes</taxon>
        <taxon>Micromonosporales</taxon>
        <taxon>Micromonosporaceae</taxon>
        <taxon>Micromonospora</taxon>
    </lineage>
</organism>
<evidence type="ECO:0000259" key="1">
    <source>
        <dbReference type="Pfam" id="PF04480"/>
    </source>
</evidence>
<keyword evidence="2" id="KW-0378">Hydrolase</keyword>
<dbReference type="InterPro" id="IPR007569">
    <property type="entry name" value="DUF559"/>
</dbReference>
<dbReference type="AlphaFoldDB" id="A0A1C4UMY8"/>
<dbReference type="GO" id="GO:0004519">
    <property type="term" value="F:endonuclease activity"/>
    <property type="evidence" value="ECO:0007669"/>
    <property type="project" value="UniProtKB-KW"/>
</dbReference>
<keyword evidence="3" id="KW-1185">Reference proteome</keyword>
<sequence length="343" mass="36474">MSLVRQLAALPTDRVVQIRGVPAGTIAATVTGAPVGPAAVVLRPGPARTAGAFVHSALDELERVAVALLPGWLPEAADIPRADPYGLAAVRAAAVGRAQGSAHFAPFLAHLAAVALSGRRPPVDPFSVEIRCSGLIRVVAEGFGRPRAILLIQVPADLDPAGERALVAGAEWLCHHGRVGVWLVGTPLRHEDRVVTAALPLGRPADHPAGPVATTLPQGIGRPHPGSATEAALEAALAGEGWAVGRRWNQYHQSHPLSPPVCLDLLWPDERCVVEIDGPEHCRPARFEADRQRDVQLQLDGYAVLRFTNARINHDVGAVVHQIGTLIRARRRDLAEGRPHARR</sequence>
<protein>
    <submittedName>
        <fullName evidence="2">Very-short-patch-repair endonuclease</fullName>
    </submittedName>
</protein>
<accession>A0A1C4UMY8</accession>
<dbReference type="Gene3D" id="3.40.960.10">
    <property type="entry name" value="VSR Endonuclease"/>
    <property type="match status" value="1"/>
</dbReference>
<name>A0A1C4UMY8_9ACTN</name>
<keyword evidence="2" id="KW-0540">Nuclease</keyword>
<reference evidence="3" key="1">
    <citation type="submission" date="2016-06" db="EMBL/GenBank/DDBJ databases">
        <authorList>
            <person name="Varghese N."/>
            <person name="Submissions Spin"/>
        </authorList>
    </citation>
    <scope>NUCLEOTIDE SEQUENCE [LARGE SCALE GENOMIC DNA]</scope>
    <source>
        <strain evidence="3">DSM 44100</strain>
    </source>
</reference>